<dbReference type="InterPro" id="IPR001046">
    <property type="entry name" value="NRAMP_fam"/>
</dbReference>
<feature type="transmembrane region" description="Helical" evidence="8">
    <location>
        <begin position="349"/>
        <end position="373"/>
    </location>
</feature>
<dbReference type="NCBIfam" id="NF037982">
    <property type="entry name" value="Nramp_1"/>
    <property type="match status" value="1"/>
</dbReference>
<evidence type="ECO:0000256" key="1">
    <source>
        <dbReference type="ARBA" id="ARBA00004141"/>
    </source>
</evidence>
<comment type="caution">
    <text evidence="9">The sequence shown here is derived from an EMBL/GenBank/DDBJ whole genome shotgun (WGS) entry which is preliminary data.</text>
</comment>
<dbReference type="EMBL" id="JBGMDY010000003">
    <property type="protein sequence ID" value="KAL2339752.1"/>
    <property type="molecule type" value="Genomic_DNA"/>
</dbReference>
<keyword evidence="6" id="KW-0406">Ion transport</keyword>
<evidence type="ECO:0000256" key="6">
    <source>
        <dbReference type="ARBA" id="ARBA00023065"/>
    </source>
</evidence>
<accession>A0ABD1MW48</accession>
<feature type="transmembrane region" description="Helical" evidence="8">
    <location>
        <begin position="139"/>
        <end position="159"/>
    </location>
</feature>
<dbReference type="PANTHER" id="PTHR11706:SF77">
    <property type="entry name" value="METAL TRANSPORTER NRAMP5"/>
    <property type="match status" value="1"/>
</dbReference>
<feature type="transmembrane region" description="Helical" evidence="8">
    <location>
        <begin position="179"/>
        <end position="199"/>
    </location>
</feature>
<organism evidence="9 10">
    <name type="scientific">Flemingia macrophylla</name>
    <dbReference type="NCBI Taxonomy" id="520843"/>
    <lineage>
        <taxon>Eukaryota</taxon>
        <taxon>Viridiplantae</taxon>
        <taxon>Streptophyta</taxon>
        <taxon>Embryophyta</taxon>
        <taxon>Tracheophyta</taxon>
        <taxon>Spermatophyta</taxon>
        <taxon>Magnoliopsida</taxon>
        <taxon>eudicotyledons</taxon>
        <taxon>Gunneridae</taxon>
        <taxon>Pentapetalae</taxon>
        <taxon>rosids</taxon>
        <taxon>fabids</taxon>
        <taxon>Fabales</taxon>
        <taxon>Fabaceae</taxon>
        <taxon>Papilionoideae</taxon>
        <taxon>50 kb inversion clade</taxon>
        <taxon>NPAAA clade</taxon>
        <taxon>indigoferoid/millettioid clade</taxon>
        <taxon>Phaseoleae</taxon>
        <taxon>Flemingia</taxon>
    </lineage>
</organism>
<feature type="transmembrane region" description="Helical" evidence="8">
    <location>
        <begin position="393"/>
        <end position="415"/>
    </location>
</feature>
<keyword evidence="5 8" id="KW-1133">Transmembrane helix</keyword>
<dbReference type="AlphaFoldDB" id="A0ABD1MW48"/>
<gene>
    <name evidence="9" type="ORF">Fmac_007692</name>
</gene>
<keyword evidence="4 8" id="KW-0812">Transmembrane</keyword>
<dbReference type="PANTHER" id="PTHR11706">
    <property type="entry name" value="SOLUTE CARRIER PROTEIN FAMILY 11 MEMBER"/>
    <property type="match status" value="1"/>
</dbReference>
<protein>
    <submittedName>
        <fullName evidence="9">Uncharacterized protein</fullName>
    </submittedName>
</protein>
<dbReference type="NCBIfam" id="TIGR01197">
    <property type="entry name" value="nramp"/>
    <property type="match status" value="1"/>
</dbReference>
<dbReference type="GO" id="GO:0016020">
    <property type="term" value="C:membrane"/>
    <property type="evidence" value="ECO:0007669"/>
    <property type="project" value="UniProtKB-SubCell"/>
</dbReference>
<proteinExistence type="inferred from homology"/>
<evidence type="ECO:0000256" key="5">
    <source>
        <dbReference type="ARBA" id="ARBA00022989"/>
    </source>
</evidence>
<feature type="transmembrane region" description="Helical" evidence="8">
    <location>
        <begin position="80"/>
        <end position="104"/>
    </location>
</feature>
<keyword evidence="10" id="KW-1185">Reference proteome</keyword>
<feature type="transmembrane region" description="Helical" evidence="8">
    <location>
        <begin position="324"/>
        <end position="342"/>
    </location>
</feature>
<dbReference type="GO" id="GO:0006811">
    <property type="term" value="P:monoatomic ion transport"/>
    <property type="evidence" value="ECO:0007669"/>
    <property type="project" value="UniProtKB-KW"/>
</dbReference>
<dbReference type="Pfam" id="PF01566">
    <property type="entry name" value="Nramp"/>
    <property type="match status" value="1"/>
</dbReference>
<comment type="subcellular location">
    <subcellularLocation>
        <location evidence="1">Membrane</location>
        <topology evidence="1">Multi-pass membrane protein</topology>
    </subcellularLocation>
</comment>
<feature type="transmembrane region" description="Helical" evidence="8">
    <location>
        <begin position="36"/>
        <end position="59"/>
    </location>
</feature>
<name>A0ABD1MW48_9FABA</name>
<evidence type="ECO:0000256" key="7">
    <source>
        <dbReference type="ARBA" id="ARBA00023136"/>
    </source>
</evidence>
<evidence type="ECO:0000256" key="4">
    <source>
        <dbReference type="ARBA" id="ARBA00022692"/>
    </source>
</evidence>
<evidence type="ECO:0000256" key="3">
    <source>
        <dbReference type="ARBA" id="ARBA00022448"/>
    </source>
</evidence>
<evidence type="ECO:0000313" key="9">
    <source>
        <dbReference type="EMBL" id="KAL2339752.1"/>
    </source>
</evidence>
<evidence type="ECO:0000256" key="8">
    <source>
        <dbReference type="SAM" id="Phobius"/>
    </source>
</evidence>
<keyword evidence="7 8" id="KW-0472">Membrane</keyword>
<feature type="transmembrane region" description="Helical" evidence="8">
    <location>
        <begin position="110"/>
        <end position="127"/>
    </location>
</feature>
<sequence>MASLTQQQVKEGSSRIVAVNVTPSNNLPTTQSHHQLLWVILVGLVFALIIQSLAANLGVTTGKHLSELCKAEYPLLVKYCLWLLAELAVIAADIPEVIGTAFALNILFKIPLWAGVLVTGCSTLLFLGLQRFGVRKLELLISMLVFVMAGCFFGEMSYVKPPASGVIKGMFVPKLSGQGATGDAIALLGALVMPHNLFLHSALVLSRKVPSSVRGINDACRYFLIESAFALLVAFLINVAMISVTGTVCAADNLSAENADHCSDLTLNSASFLLKNVLGKSSSTVYAIALLASGQSSAITGTYAGQFIMQGFLDMRMKTWIRNFVTRCIAITPSLIVAIIGGSAGAGRLIIIASIIVISWILGLGIIGINVYYLSTAFVGWLIHNSLPKVVNVFIGILVFPLMALYIGAVIYLTLRKDTVKTYIETKNEPAMQTHMEKGFMNNGQLELSEVPYREDLADIPLPP</sequence>
<comment type="similarity">
    <text evidence="2">Belongs to the NRAMP (TC 2.A.55) family.</text>
</comment>
<evidence type="ECO:0000256" key="2">
    <source>
        <dbReference type="ARBA" id="ARBA00009965"/>
    </source>
</evidence>
<dbReference type="Proteomes" id="UP001603857">
    <property type="component" value="Unassembled WGS sequence"/>
</dbReference>
<evidence type="ECO:0000313" key="10">
    <source>
        <dbReference type="Proteomes" id="UP001603857"/>
    </source>
</evidence>
<feature type="transmembrane region" description="Helical" evidence="8">
    <location>
        <begin position="220"/>
        <end position="244"/>
    </location>
</feature>
<reference evidence="9 10" key="1">
    <citation type="submission" date="2024-08" db="EMBL/GenBank/DDBJ databases">
        <title>Insights into the chromosomal genome structure of Flemingia macrophylla.</title>
        <authorList>
            <person name="Ding Y."/>
            <person name="Zhao Y."/>
            <person name="Bi W."/>
            <person name="Wu M."/>
            <person name="Zhao G."/>
            <person name="Gong Y."/>
            <person name="Li W."/>
            <person name="Zhang P."/>
        </authorList>
    </citation>
    <scope>NUCLEOTIDE SEQUENCE [LARGE SCALE GENOMIC DNA]</scope>
    <source>
        <strain evidence="9">DYQJB</strain>
        <tissue evidence="9">Leaf</tissue>
    </source>
</reference>
<dbReference type="PRINTS" id="PR00447">
    <property type="entry name" value="NATRESASSCMP"/>
</dbReference>
<keyword evidence="3" id="KW-0813">Transport</keyword>